<keyword evidence="3" id="KW-0560">Oxidoreductase</keyword>
<evidence type="ECO:0000256" key="4">
    <source>
        <dbReference type="ARBA" id="ARBA00023004"/>
    </source>
</evidence>
<dbReference type="Pfam" id="PF01799">
    <property type="entry name" value="Fer2_2"/>
    <property type="match status" value="1"/>
</dbReference>
<dbReference type="InterPro" id="IPR006058">
    <property type="entry name" value="2Fe2S_fd_BS"/>
</dbReference>
<evidence type="ECO:0000256" key="3">
    <source>
        <dbReference type="ARBA" id="ARBA00023002"/>
    </source>
</evidence>
<name>A0A0J9C4C1_9FIRM</name>
<proteinExistence type="predicted"/>
<dbReference type="OrthoDB" id="9796880at2"/>
<keyword evidence="4" id="KW-0408">Iron</keyword>
<dbReference type="PANTHER" id="PTHR44379">
    <property type="entry name" value="OXIDOREDUCTASE WITH IRON-SULFUR SUBUNIT"/>
    <property type="match status" value="1"/>
</dbReference>
<dbReference type="Gene3D" id="1.10.150.120">
    <property type="entry name" value="[2Fe-2S]-binding domain"/>
    <property type="match status" value="1"/>
</dbReference>
<dbReference type="AlphaFoldDB" id="A0A0J9C4C1"/>
<dbReference type="InterPro" id="IPR001041">
    <property type="entry name" value="2Fe-2S_ferredoxin-type"/>
</dbReference>
<reference evidence="7 8" key="1">
    <citation type="submission" date="2011-04" db="EMBL/GenBank/DDBJ databases">
        <title>The Genome Sequence of Clostridium citroniae WAL-19142.</title>
        <authorList>
            <consortium name="The Broad Institute Genome Sequencing Platform"/>
            <person name="Earl A."/>
            <person name="Ward D."/>
            <person name="Feldgarden M."/>
            <person name="Gevers D."/>
            <person name="Warren Y.A."/>
            <person name="Tyrrell K.L."/>
            <person name="Citron D.M."/>
            <person name="Goldstein E.J."/>
            <person name="Daigneault M."/>
            <person name="Allen-Vercoe E."/>
            <person name="Young S.K."/>
            <person name="Zeng Q."/>
            <person name="Gargeya S."/>
            <person name="Fitzgerald M."/>
            <person name="Haas B."/>
            <person name="Abouelleil A."/>
            <person name="Alvarado L."/>
            <person name="Arachchi H.M."/>
            <person name="Berlin A."/>
            <person name="Brown A."/>
            <person name="Chapman S.B."/>
            <person name="Chen Z."/>
            <person name="Dunbar C."/>
            <person name="Freedman E."/>
            <person name="Gearin G."/>
            <person name="Gellesch M."/>
            <person name="Goldberg J."/>
            <person name="Griggs A."/>
            <person name="Gujja S."/>
            <person name="Heilman E.R."/>
            <person name="Heiman D."/>
            <person name="Howarth C."/>
            <person name="Larson L."/>
            <person name="Lui A."/>
            <person name="MacDonald P.J."/>
            <person name="Mehta T."/>
            <person name="Montmayeur A."/>
            <person name="Murphy C."/>
            <person name="Neiman D."/>
            <person name="Pearson M."/>
            <person name="Priest M."/>
            <person name="Roberts A."/>
            <person name="Saif S."/>
            <person name="Shea T."/>
            <person name="Shenoy N."/>
            <person name="Sisk P."/>
            <person name="Stolte C."/>
            <person name="Sykes S."/>
            <person name="White J."/>
            <person name="Yandava C."/>
            <person name="Wortman J."/>
            <person name="Nusbaum C."/>
            <person name="Birren B."/>
        </authorList>
    </citation>
    <scope>NUCLEOTIDE SEQUENCE [LARGE SCALE GENOMIC DNA]</scope>
    <source>
        <strain evidence="7 8">WAL-19142</strain>
    </source>
</reference>
<dbReference type="InterPro" id="IPR002888">
    <property type="entry name" value="2Fe-2S-bd"/>
</dbReference>
<accession>A0A0J9C4C1</accession>
<comment type="caution">
    <text evidence="7">The sequence shown here is derived from an EMBL/GenBank/DDBJ whole genome shotgun (WGS) entry which is preliminary data.</text>
</comment>
<evidence type="ECO:0000313" key="8">
    <source>
        <dbReference type="Proteomes" id="UP000037392"/>
    </source>
</evidence>
<evidence type="ECO:0000256" key="2">
    <source>
        <dbReference type="ARBA" id="ARBA00022723"/>
    </source>
</evidence>
<dbReference type="InterPro" id="IPR012675">
    <property type="entry name" value="Beta-grasp_dom_sf"/>
</dbReference>
<gene>
    <name evidence="7" type="ORF">HMPREF9470_01987</name>
</gene>
<dbReference type="GO" id="GO:0046872">
    <property type="term" value="F:metal ion binding"/>
    <property type="evidence" value="ECO:0007669"/>
    <property type="project" value="UniProtKB-KW"/>
</dbReference>
<feature type="domain" description="2Fe-2S ferredoxin-type" evidence="6">
    <location>
        <begin position="2"/>
        <end position="85"/>
    </location>
</feature>
<evidence type="ECO:0000259" key="6">
    <source>
        <dbReference type="PROSITE" id="PS51085"/>
    </source>
</evidence>
<evidence type="ECO:0000256" key="5">
    <source>
        <dbReference type="ARBA" id="ARBA00023014"/>
    </source>
</evidence>
<organism evidence="7 8">
    <name type="scientific">[Clostridium] citroniae WAL-19142</name>
    <dbReference type="NCBI Taxonomy" id="742734"/>
    <lineage>
        <taxon>Bacteria</taxon>
        <taxon>Bacillati</taxon>
        <taxon>Bacillota</taxon>
        <taxon>Clostridia</taxon>
        <taxon>Lachnospirales</taxon>
        <taxon>Lachnospiraceae</taxon>
        <taxon>Enterocloster</taxon>
    </lineage>
</organism>
<dbReference type="SUPFAM" id="SSF47741">
    <property type="entry name" value="CO dehydrogenase ISP C-domain like"/>
    <property type="match status" value="1"/>
</dbReference>
<sequence>MDKVSIWINGVERKFIIGDAQGCVKPSETLVHTLRDRLDLTGTKIGCDHGACGNCTVILNGDPVASCMILTADCQGAEVTTIEGLEDQDTGELSILQQAFVDNSAFQCGFCTPGIVMSAKALLDKNPDPTREDIREALSGNYCRCISHYQVEAAIEDAIRRMKDLRAKGEA</sequence>
<dbReference type="Proteomes" id="UP000037392">
    <property type="component" value="Unassembled WGS sequence"/>
</dbReference>
<dbReference type="InterPro" id="IPR051452">
    <property type="entry name" value="Diverse_Oxidoreductases"/>
</dbReference>
<dbReference type="InterPro" id="IPR036884">
    <property type="entry name" value="2Fe-2S-bd_dom_sf"/>
</dbReference>
<dbReference type="EMBL" id="ADLK01000019">
    <property type="protein sequence ID" value="KMW19972.1"/>
    <property type="molecule type" value="Genomic_DNA"/>
</dbReference>
<dbReference type="PROSITE" id="PS51085">
    <property type="entry name" value="2FE2S_FER_2"/>
    <property type="match status" value="1"/>
</dbReference>
<evidence type="ECO:0000256" key="1">
    <source>
        <dbReference type="ARBA" id="ARBA00022714"/>
    </source>
</evidence>
<keyword evidence="5" id="KW-0411">Iron-sulfur</keyword>
<dbReference type="Pfam" id="PF00111">
    <property type="entry name" value="Fer2"/>
    <property type="match status" value="1"/>
</dbReference>
<dbReference type="PANTHER" id="PTHR44379:SF8">
    <property type="entry name" value="XANTHINE DEHYDROGENASE IRON-SULFUR-BINDING SUBUNIT XDHC-RELATED"/>
    <property type="match status" value="1"/>
</dbReference>
<dbReference type="InterPro" id="IPR036010">
    <property type="entry name" value="2Fe-2S_ferredoxin-like_sf"/>
</dbReference>
<dbReference type="GO" id="GO:0051537">
    <property type="term" value="F:2 iron, 2 sulfur cluster binding"/>
    <property type="evidence" value="ECO:0007669"/>
    <property type="project" value="UniProtKB-KW"/>
</dbReference>
<dbReference type="GO" id="GO:0016491">
    <property type="term" value="F:oxidoreductase activity"/>
    <property type="evidence" value="ECO:0007669"/>
    <property type="project" value="UniProtKB-KW"/>
</dbReference>
<dbReference type="PATRIC" id="fig|742734.4.peg.2130"/>
<dbReference type="GeneID" id="93162079"/>
<keyword evidence="2" id="KW-0479">Metal-binding</keyword>
<protein>
    <recommendedName>
        <fullName evidence="6">2Fe-2S ferredoxin-type domain-containing protein</fullName>
    </recommendedName>
</protein>
<dbReference type="RefSeq" id="WP_007860281.1">
    <property type="nucleotide sequence ID" value="NZ_KQ235877.1"/>
</dbReference>
<dbReference type="SUPFAM" id="SSF54292">
    <property type="entry name" value="2Fe-2S ferredoxin-like"/>
    <property type="match status" value="1"/>
</dbReference>
<evidence type="ECO:0000313" key="7">
    <source>
        <dbReference type="EMBL" id="KMW19972.1"/>
    </source>
</evidence>
<keyword evidence="1" id="KW-0001">2Fe-2S</keyword>
<dbReference type="PROSITE" id="PS00197">
    <property type="entry name" value="2FE2S_FER_1"/>
    <property type="match status" value="1"/>
</dbReference>
<dbReference type="Gene3D" id="3.10.20.30">
    <property type="match status" value="1"/>
</dbReference>